<dbReference type="Proteomes" id="UP000821845">
    <property type="component" value="Chromosome 4"/>
</dbReference>
<evidence type="ECO:0000313" key="2">
    <source>
        <dbReference type="Proteomes" id="UP000821845"/>
    </source>
</evidence>
<comment type="caution">
    <text evidence="1">The sequence shown here is derived from an EMBL/GenBank/DDBJ whole genome shotgun (WGS) entry which is preliminary data.</text>
</comment>
<organism evidence="1 2">
    <name type="scientific">Hyalomma asiaticum</name>
    <name type="common">Tick</name>
    <dbReference type="NCBI Taxonomy" id="266040"/>
    <lineage>
        <taxon>Eukaryota</taxon>
        <taxon>Metazoa</taxon>
        <taxon>Ecdysozoa</taxon>
        <taxon>Arthropoda</taxon>
        <taxon>Chelicerata</taxon>
        <taxon>Arachnida</taxon>
        <taxon>Acari</taxon>
        <taxon>Parasitiformes</taxon>
        <taxon>Ixodida</taxon>
        <taxon>Ixodoidea</taxon>
        <taxon>Ixodidae</taxon>
        <taxon>Hyalomminae</taxon>
        <taxon>Hyalomma</taxon>
    </lineage>
</organism>
<sequence length="181" mass="20138">MDVCLDYFDVHMCLTSGGERNSVMFDHRSRGRSWLRRAFLFAALLRETGAATLSLGLTMIVVRARAFFFDETSGATLRTRTQPPQDTAHVSINDEDDLRNHNSLSSLFAWHVKMLKCVSVILSVFLLYVLVCLFLIRALGTRGAPINPLTLLTVMVVAAFVILFVVCGVLCCSSRGKEHPV</sequence>
<proteinExistence type="predicted"/>
<keyword evidence="2" id="KW-1185">Reference proteome</keyword>
<reference evidence="1" key="1">
    <citation type="submission" date="2020-05" db="EMBL/GenBank/DDBJ databases">
        <title>Large-scale comparative analyses of tick genomes elucidate their genetic diversity and vector capacities.</title>
        <authorList>
            <person name="Jia N."/>
            <person name="Wang J."/>
            <person name="Shi W."/>
            <person name="Du L."/>
            <person name="Sun Y."/>
            <person name="Zhan W."/>
            <person name="Jiang J."/>
            <person name="Wang Q."/>
            <person name="Zhang B."/>
            <person name="Ji P."/>
            <person name="Sakyi L.B."/>
            <person name="Cui X."/>
            <person name="Yuan T."/>
            <person name="Jiang B."/>
            <person name="Yang W."/>
            <person name="Lam T.T.-Y."/>
            <person name="Chang Q."/>
            <person name="Ding S."/>
            <person name="Wang X."/>
            <person name="Zhu J."/>
            <person name="Ruan X."/>
            <person name="Zhao L."/>
            <person name="Wei J."/>
            <person name="Que T."/>
            <person name="Du C."/>
            <person name="Cheng J."/>
            <person name="Dai P."/>
            <person name="Han X."/>
            <person name="Huang E."/>
            <person name="Gao Y."/>
            <person name="Liu J."/>
            <person name="Shao H."/>
            <person name="Ye R."/>
            <person name="Li L."/>
            <person name="Wei W."/>
            <person name="Wang X."/>
            <person name="Wang C."/>
            <person name="Yang T."/>
            <person name="Huo Q."/>
            <person name="Li W."/>
            <person name="Guo W."/>
            <person name="Chen H."/>
            <person name="Zhou L."/>
            <person name="Ni X."/>
            <person name="Tian J."/>
            <person name="Zhou Y."/>
            <person name="Sheng Y."/>
            <person name="Liu T."/>
            <person name="Pan Y."/>
            <person name="Xia L."/>
            <person name="Li J."/>
            <person name="Zhao F."/>
            <person name="Cao W."/>
        </authorList>
    </citation>
    <scope>NUCLEOTIDE SEQUENCE</scope>
    <source>
        <strain evidence="1">Hyas-2018</strain>
    </source>
</reference>
<accession>A0ACB7SI22</accession>
<dbReference type="EMBL" id="CM023484">
    <property type="protein sequence ID" value="KAH6932319.1"/>
    <property type="molecule type" value="Genomic_DNA"/>
</dbReference>
<name>A0ACB7SI22_HYAAI</name>
<evidence type="ECO:0000313" key="1">
    <source>
        <dbReference type="EMBL" id="KAH6932319.1"/>
    </source>
</evidence>
<gene>
    <name evidence="1" type="ORF">HPB50_004842</name>
</gene>
<protein>
    <submittedName>
        <fullName evidence="1">Uncharacterized protein</fullName>
    </submittedName>
</protein>